<feature type="transmembrane region" description="Helical" evidence="1">
    <location>
        <begin position="24"/>
        <end position="48"/>
    </location>
</feature>
<gene>
    <name evidence="2" type="ORF">C0J50_10174</name>
</gene>
<keyword evidence="1" id="KW-0472">Membrane</keyword>
<protein>
    <submittedName>
        <fullName evidence="2">Uncharacterized protein</fullName>
    </submittedName>
</protein>
<reference evidence="2" key="1">
    <citation type="submission" date="2018-07" db="EMBL/GenBank/DDBJ databases">
        <title>Comparative genomics of catfishes provides insights into carnivory and benthic adaptation.</title>
        <authorList>
            <person name="Zhang Y."/>
            <person name="Wang D."/>
            <person name="Peng Z."/>
            <person name="Zheng S."/>
            <person name="Shao F."/>
            <person name="Tao W."/>
        </authorList>
    </citation>
    <scope>NUCLEOTIDE SEQUENCE</scope>
    <source>
        <strain evidence="2">Chongqing</strain>
    </source>
</reference>
<feature type="transmembrane region" description="Helical" evidence="1">
    <location>
        <begin position="64"/>
        <end position="81"/>
    </location>
</feature>
<keyword evidence="1" id="KW-0812">Transmembrane</keyword>
<proteinExistence type="predicted"/>
<accession>A0AAD5B9M1</accession>
<evidence type="ECO:0000313" key="2">
    <source>
        <dbReference type="EMBL" id="KAI5630307.1"/>
    </source>
</evidence>
<dbReference type="AlphaFoldDB" id="A0AAD5B9M1"/>
<keyword evidence="1" id="KW-1133">Transmembrane helix</keyword>
<feature type="non-terminal residue" evidence="2">
    <location>
        <position position="132"/>
    </location>
</feature>
<keyword evidence="3" id="KW-1185">Reference proteome</keyword>
<dbReference type="EMBL" id="MU526172">
    <property type="protein sequence ID" value="KAI5630307.1"/>
    <property type="molecule type" value="Genomic_DNA"/>
</dbReference>
<feature type="non-terminal residue" evidence="2">
    <location>
        <position position="1"/>
    </location>
</feature>
<dbReference type="Proteomes" id="UP001205998">
    <property type="component" value="Unassembled WGS sequence"/>
</dbReference>
<evidence type="ECO:0000256" key="1">
    <source>
        <dbReference type="SAM" id="Phobius"/>
    </source>
</evidence>
<name>A0AAD5B9M1_SILAS</name>
<organism evidence="2 3">
    <name type="scientific">Silurus asotus</name>
    <name type="common">Amur catfish</name>
    <name type="synonym">Parasilurus asotus</name>
    <dbReference type="NCBI Taxonomy" id="30991"/>
    <lineage>
        <taxon>Eukaryota</taxon>
        <taxon>Metazoa</taxon>
        <taxon>Chordata</taxon>
        <taxon>Craniata</taxon>
        <taxon>Vertebrata</taxon>
        <taxon>Euteleostomi</taxon>
        <taxon>Actinopterygii</taxon>
        <taxon>Neopterygii</taxon>
        <taxon>Teleostei</taxon>
        <taxon>Ostariophysi</taxon>
        <taxon>Siluriformes</taxon>
        <taxon>Siluridae</taxon>
        <taxon>Silurus</taxon>
    </lineage>
</organism>
<evidence type="ECO:0000313" key="3">
    <source>
        <dbReference type="Proteomes" id="UP001205998"/>
    </source>
</evidence>
<comment type="caution">
    <text evidence="2">The sequence shown here is derived from an EMBL/GenBank/DDBJ whole genome shotgun (WGS) entry which is preliminary data.</text>
</comment>
<sequence length="132" mass="15238">FTLALILLENILDDNFICPCRNNLNYICFFLCTFVPAIGCFISTLFFVDVSPEFNNKMEKTPRRFLYAFLTALTWLSIILIDGRYCACAYSDWEGLYTTYDTFGKWCKPTGNNISEVTCQKRTLDLICISQV</sequence>